<gene>
    <name evidence="3" type="ORF">ACFPA8_04355</name>
</gene>
<proteinExistence type="predicted"/>
<feature type="region of interest" description="Disordered" evidence="1">
    <location>
        <begin position="262"/>
        <end position="329"/>
    </location>
</feature>
<dbReference type="Proteomes" id="UP001595997">
    <property type="component" value="Unassembled WGS sequence"/>
</dbReference>
<feature type="compositionally biased region" description="Basic and acidic residues" evidence="1">
    <location>
        <begin position="262"/>
        <end position="271"/>
    </location>
</feature>
<evidence type="ECO:0000259" key="2">
    <source>
        <dbReference type="Pfam" id="PF03364"/>
    </source>
</evidence>
<organism evidence="3 4">
    <name type="scientific">Streptomyces ovatisporus</name>
    <dbReference type="NCBI Taxonomy" id="1128682"/>
    <lineage>
        <taxon>Bacteria</taxon>
        <taxon>Bacillati</taxon>
        <taxon>Actinomycetota</taxon>
        <taxon>Actinomycetes</taxon>
        <taxon>Kitasatosporales</taxon>
        <taxon>Streptomycetaceae</taxon>
        <taxon>Streptomyces</taxon>
    </lineage>
</organism>
<dbReference type="InterPro" id="IPR047137">
    <property type="entry name" value="ORF3"/>
</dbReference>
<dbReference type="PANTHER" id="PTHR33824">
    <property type="entry name" value="POLYKETIDE CYCLASE/DEHYDRASE AND LIPID TRANSPORT SUPERFAMILY PROTEIN"/>
    <property type="match status" value="1"/>
</dbReference>
<sequence length="329" mass="35872">MPEEESAKNAADGGGSGLDRVREELSNYLTAKTSNLVSSAGGKVSGLAQKVAEGGGPGGGDLPKMGAKLLQGESPAKAVGGQMAKKVKDKTVGKVQELFGGGGEAGDKKVTNIVEVLDVGLPLRRVYDHWTEFEEFSGFMKGVVEASRGDDDVTSDWTGKVGPSKRSWQATVLEQVPDNRIVWKSSGEATTHGSISFHELAPNLTRIVVVVEYSPGGFLEKTANIWRAQGRRLRLDLKHFLRYVSLGAQEVPEGWRGEIREGEVVRSHEDVLAEDEEDEGNGEDENGENGEDEEQDEEQEEEEEEEDGDYEDSDEEEDESDEEGENEER</sequence>
<dbReference type="RefSeq" id="WP_386442461.1">
    <property type="nucleotide sequence ID" value="NZ_JBHSFH010000003.1"/>
</dbReference>
<dbReference type="PANTHER" id="PTHR33824:SF7">
    <property type="entry name" value="POLYKETIDE CYCLASE_DEHYDRASE AND LIPID TRANSPORT SUPERFAMILY PROTEIN"/>
    <property type="match status" value="1"/>
</dbReference>
<evidence type="ECO:0000313" key="4">
    <source>
        <dbReference type="Proteomes" id="UP001595997"/>
    </source>
</evidence>
<dbReference type="CDD" id="cd07817">
    <property type="entry name" value="SRPBCC_8"/>
    <property type="match status" value="1"/>
</dbReference>
<dbReference type="SUPFAM" id="SSF55961">
    <property type="entry name" value="Bet v1-like"/>
    <property type="match status" value="1"/>
</dbReference>
<dbReference type="InterPro" id="IPR005031">
    <property type="entry name" value="COQ10_START"/>
</dbReference>
<dbReference type="EMBL" id="JBHSFH010000003">
    <property type="protein sequence ID" value="MFC4493365.1"/>
    <property type="molecule type" value="Genomic_DNA"/>
</dbReference>
<protein>
    <submittedName>
        <fullName evidence="3">SRPBCC family protein</fullName>
    </submittedName>
</protein>
<reference evidence="4" key="1">
    <citation type="journal article" date="2019" name="Int. J. Syst. Evol. Microbiol.">
        <title>The Global Catalogue of Microorganisms (GCM) 10K type strain sequencing project: providing services to taxonomists for standard genome sequencing and annotation.</title>
        <authorList>
            <consortium name="The Broad Institute Genomics Platform"/>
            <consortium name="The Broad Institute Genome Sequencing Center for Infectious Disease"/>
            <person name="Wu L."/>
            <person name="Ma J."/>
        </authorList>
    </citation>
    <scope>NUCLEOTIDE SEQUENCE [LARGE SCALE GENOMIC DNA]</scope>
    <source>
        <strain evidence="4">CGMCC 4.7357</strain>
    </source>
</reference>
<dbReference type="Gene3D" id="3.30.530.20">
    <property type="match status" value="1"/>
</dbReference>
<accession>A0ABV9A379</accession>
<evidence type="ECO:0000313" key="3">
    <source>
        <dbReference type="EMBL" id="MFC4493365.1"/>
    </source>
</evidence>
<comment type="caution">
    <text evidence="3">The sequence shown here is derived from an EMBL/GenBank/DDBJ whole genome shotgun (WGS) entry which is preliminary data.</text>
</comment>
<name>A0ABV9A379_9ACTN</name>
<evidence type="ECO:0000256" key="1">
    <source>
        <dbReference type="SAM" id="MobiDB-lite"/>
    </source>
</evidence>
<feature type="domain" description="Coenzyme Q-binding protein COQ10 START" evidence="2">
    <location>
        <begin position="119"/>
        <end position="242"/>
    </location>
</feature>
<dbReference type="Pfam" id="PF03364">
    <property type="entry name" value="Polyketide_cyc"/>
    <property type="match status" value="1"/>
</dbReference>
<feature type="compositionally biased region" description="Acidic residues" evidence="1">
    <location>
        <begin position="272"/>
        <end position="329"/>
    </location>
</feature>
<keyword evidence="4" id="KW-1185">Reference proteome</keyword>
<dbReference type="InterPro" id="IPR023393">
    <property type="entry name" value="START-like_dom_sf"/>
</dbReference>